<organism evidence="2 3">
    <name type="scientific">Mycolicibacterium celeriflavum</name>
    <name type="common">Mycobacterium celeriflavum</name>
    <dbReference type="NCBI Taxonomy" id="1249101"/>
    <lineage>
        <taxon>Bacteria</taxon>
        <taxon>Bacillati</taxon>
        <taxon>Actinomycetota</taxon>
        <taxon>Actinomycetes</taxon>
        <taxon>Mycobacteriales</taxon>
        <taxon>Mycobacteriaceae</taxon>
        <taxon>Mycolicibacterium</taxon>
    </lineage>
</organism>
<dbReference type="EMBL" id="AP022591">
    <property type="protein sequence ID" value="BBY43585.1"/>
    <property type="molecule type" value="Genomic_DNA"/>
</dbReference>
<dbReference type="Proteomes" id="UP000466431">
    <property type="component" value="Chromosome"/>
</dbReference>
<feature type="region of interest" description="Disordered" evidence="1">
    <location>
        <begin position="86"/>
        <end position="117"/>
    </location>
</feature>
<keyword evidence="3" id="KW-1185">Reference proteome</keyword>
<accession>A0A1X0BLE3</accession>
<name>A0A1X0BLE3_MYCCF</name>
<dbReference type="RefSeq" id="WP_083006715.1">
    <property type="nucleotide sequence ID" value="NZ_AP022591.1"/>
</dbReference>
<dbReference type="KEGG" id="mcee:MCEL_18800"/>
<evidence type="ECO:0000313" key="2">
    <source>
        <dbReference type="EMBL" id="BBY43585.1"/>
    </source>
</evidence>
<gene>
    <name evidence="2" type="ORF">MCEL_18800</name>
</gene>
<proteinExistence type="predicted"/>
<evidence type="ECO:0000256" key="1">
    <source>
        <dbReference type="SAM" id="MobiDB-lite"/>
    </source>
</evidence>
<feature type="compositionally biased region" description="Pro residues" evidence="1">
    <location>
        <begin position="107"/>
        <end position="117"/>
    </location>
</feature>
<dbReference type="AlphaFoldDB" id="A0A1X0BLE3"/>
<evidence type="ECO:0000313" key="3">
    <source>
        <dbReference type="Proteomes" id="UP000466431"/>
    </source>
</evidence>
<protein>
    <submittedName>
        <fullName evidence="2">Uncharacterized protein</fullName>
    </submittedName>
</protein>
<dbReference type="STRING" id="1249101.BST21_21865"/>
<reference evidence="2 3" key="1">
    <citation type="journal article" date="2019" name="Emerg. Microbes Infect.">
        <title>Comprehensive subspecies identification of 175 nontuberculous mycobacteria species based on 7547 genomic profiles.</title>
        <authorList>
            <person name="Matsumoto Y."/>
            <person name="Kinjo T."/>
            <person name="Motooka D."/>
            <person name="Nabeya D."/>
            <person name="Jung N."/>
            <person name="Uechi K."/>
            <person name="Horii T."/>
            <person name="Iida T."/>
            <person name="Fujita J."/>
            <person name="Nakamura S."/>
        </authorList>
    </citation>
    <scope>NUCLEOTIDE SEQUENCE [LARGE SCALE GENOMIC DNA]</scope>
    <source>
        <strain evidence="2 3">JCM 18439</strain>
    </source>
</reference>
<sequence length="117" mass="13381">MKYDRSKLRFEELHNRRIARGDFNIEKATDGELTYMMTVADLWRASGYAGIRSIGRALAVTIDAEKARREWAWNLDMAKFDVIAAENQPEPLPEPDPASLPKWSELPPEPMPEVPEP</sequence>